<feature type="non-terminal residue" evidence="1">
    <location>
        <position position="1"/>
    </location>
</feature>
<sequence>MTNLSSLFNDIYNQRLPINIENNESMLSLMNLTGQPICIENLNGLEFTNNITWTSTIIQQNESIPLTASAERLSSVYRLSVIEKQTSTYRQEFSVQ</sequence>
<gene>
    <name evidence="1" type="ORF">SMN809_LOCUS86177</name>
</gene>
<organism evidence="1 2">
    <name type="scientific">Rotaria magnacalcarata</name>
    <dbReference type="NCBI Taxonomy" id="392030"/>
    <lineage>
        <taxon>Eukaryota</taxon>
        <taxon>Metazoa</taxon>
        <taxon>Spiralia</taxon>
        <taxon>Gnathifera</taxon>
        <taxon>Rotifera</taxon>
        <taxon>Eurotatoria</taxon>
        <taxon>Bdelloidea</taxon>
        <taxon>Philodinida</taxon>
        <taxon>Philodinidae</taxon>
        <taxon>Rotaria</taxon>
    </lineage>
</organism>
<evidence type="ECO:0000313" key="2">
    <source>
        <dbReference type="Proteomes" id="UP000676336"/>
    </source>
</evidence>
<evidence type="ECO:0000313" key="1">
    <source>
        <dbReference type="EMBL" id="CAF5229257.1"/>
    </source>
</evidence>
<accession>A0A8S3K9G1</accession>
<name>A0A8S3K9G1_9BILA</name>
<comment type="caution">
    <text evidence="1">The sequence shown here is derived from an EMBL/GenBank/DDBJ whole genome shotgun (WGS) entry which is preliminary data.</text>
</comment>
<proteinExistence type="predicted"/>
<protein>
    <submittedName>
        <fullName evidence="1">Uncharacterized protein</fullName>
    </submittedName>
</protein>
<dbReference type="Proteomes" id="UP000676336">
    <property type="component" value="Unassembled WGS sequence"/>
</dbReference>
<reference evidence="1" key="1">
    <citation type="submission" date="2021-02" db="EMBL/GenBank/DDBJ databases">
        <authorList>
            <person name="Nowell W R."/>
        </authorList>
    </citation>
    <scope>NUCLEOTIDE SEQUENCE</scope>
</reference>
<dbReference type="EMBL" id="CAJOBI010369172">
    <property type="protein sequence ID" value="CAF5229257.1"/>
    <property type="molecule type" value="Genomic_DNA"/>
</dbReference>
<dbReference type="AlphaFoldDB" id="A0A8S3K9G1"/>